<evidence type="ECO:0000259" key="6">
    <source>
        <dbReference type="PROSITE" id="PS50405"/>
    </source>
</evidence>
<feature type="domain" description="GST N-terminal" evidence="5">
    <location>
        <begin position="13"/>
        <end position="95"/>
    </location>
</feature>
<name>A0A0X3PPD3_SCHSO</name>
<evidence type="ECO:0000256" key="3">
    <source>
        <dbReference type="ARBA" id="ARBA00005861"/>
    </source>
</evidence>
<protein>
    <submittedName>
        <fullName evidence="7">Glutathione S-transferase class-mu isozyme</fullName>
    </submittedName>
</protein>
<keyword evidence="7" id="KW-0808">Transferase</keyword>
<dbReference type="GO" id="GO:0004364">
    <property type="term" value="F:glutathione transferase activity"/>
    <property type="evidence" value="ECO:0007669"/>
    <property type="project" value="UniProtKB-EC"/>
</dbReference>
<gene>
    <name evidence="7" type="primary">GST28</name>
    <name evidence="7" type="ORF">TR156917</name>
</gene>
<dbReference type="PROSITE" id="PS50404">
    <property type="entry name" value="GST_NTER"/>
    <property type="match status" value="1"/>
</dbReference>
<dbReference type="SUPFAM" id="SSF52833">
    <property type="entry name" value="Thioredoxin-like"/>
    <property type="match status" value="1"/>
</dbReference>
<dbReference type="Gene3D" id="3.40.30.10">
    <property type="entry name" value="Glutaredoxin"/>
    <property type="match status" value="1"/>
</dbReference>
<dbReference type="PANTHER" id="PTHR11571">
    <property type="entry name" value="GLUTATHIONE S-TRANSFERASE"/>
    <property type="match status" value="1"/>
</dbReference>
<dbReference type="Gene3D" id="1.20.1050.10">
    <property type="match status" value="1"/>
</dbReference>
<comment type="function">
    <text evidence="2">Conjugation of reduced glutathione to a wide number of exogenous and endogenous hydrophobic electrophiles.</text>
</comment>
<dbReference type="AlphaFoldDB" id="A0A0X3PPD3"/>
<dbReference type="PROSITE" id="PS50405">
    <property type="entry name" value="GST_CTER"/>
    <property type="match status" value="1"/>
</dbReference>
<dbReference type="Pfam" id="PF00043">
    <property type="entry name" value="GST_C"/>
    <property type="match status" value="1"/>
</dbReference>
<dbReference type="InterPro" id="IPR004046">
    <property type="entry name" value="GST_C"/>
</dbReference>
<reference evidence="7" key="1">
    <citation type="submission" date="2016-01" db="EMBL/GenBank/DDBJ databases">
        <title>Reference transcriptome for the parasite Schistocephalus solidus: insights into the molecular evolution of parasitism.</title>
        <authorList>
            <person name="Hebert F.O."/>
            <person name="Grambauer S."/>
            <person name="Barber I."/>
            <person name="Landry C.R."/>
            <person name="Aubin-Horth N."/>
        </authorList>
    </citation>
    <scope>NUCLEOTIDE SEQUENCE</scope>
</reference>
<dbReference type="InterPro" id="IPR010987">
    <property type="entry name" value="Glutathione-S-Trfase_C-like"/>
</dbReference>
<dbReference type="SFLD" id="SFLDS00019">
    <property type="entry name" value="Glutathione_Transferase_(cytos"/>
    <property type="match status" value="1"/>
</dbReference>
<dbReference type="GO" id="GO:0006749">
    <property type="term" value="P:glutathione metabolic process"/>
    <property type="evidence" value="ECO:0007669"/>
    <property type="project" value="TreeGrafter"/>
</dbReference>
<dbReference type="InterPro" id="IPR004045">
    <property type="entry name" value="Glutathione_S-Trfase_N"/>
</dbReference>
<comment type="function">
    <text evidence="1">GST isoenzymes appear to play a central role in the parasite detoxification system. Other functions are also suspected including a role in increasing the solubility of haematin in the parasite gut.</text>
</comment>
<evidence type="ECO:0000256" key="4">
    <source>
        <dbReference type="ARBA" id="ARBA00011738"/>
    </source>
</evidence>
<dbReference type="InterPro" id="IPR036282">
    <property type="entry name" value="Glutathione-S-Trfase_C_sf"/>
</dbReference>
<evidence type="ECO:0000313" key="7">
    <source>
        <dbReference type="EMBL" id="JAP53559.1"/>
    </source>
</evidence>
<dbReference type="SUPFAM" id="SSF47616">
    <property type="entry name" value="GST C-terminal domain-like"/>
    <property type="match status" value="1"/>
</dbReference>
<dbReference type="InterPro" id="IPR040079">
    <property type="entry name" value="Glutathione_S-Trfase"/>
</dbReference>
<evidence type="ECO:0000256" key="1">
    <source>
        <dbReference type="ARBA" id="ARBA00002446"/>
    </source>
</evidence>
<evidence type="ECO:0000256" key="2">
    <source>
        <dbReference type="ARBA" id="ARBA00003701"/>
    </source>
</evidence>
<dbReference type="CDD" id="cd00570">
    <property type="entry name" value="GST_N_family"/>
    <property type="match status" value="1"/>
</dbReference>
<feature type="domain" description="GST C-terminal" evidence="6">
    <location>
        <begin position="97"/>
        <end position="220"/>
    </location>
</feature>
<accession>A0A0X3PPD3</accession>
<comment type="subunit">
    <text evidence="4">Homodimer.</text>
</comment>
<sequence>MFNNFRPNQLQGAKITLYHLKKCPDSVAIQLMLAHLQLPYKDEAIRKEDWPLVREEILTKRVPALRIERPNGELTWINESKGIVRCIGAAYDLLGKDEMEKYYVDRMIGKIMETVKPLGLFYLRKRTTTDLEEAKKKLFEDLTPLLKMIDKMLEEVPGACAASTNITIADFYLLPFVDFLLANKPDCLQPYPEMMAWRKHLLEVDQGVAKFVAGQTLTIV</sequence>
<comment type="similarity">
    <text evidence="3">Belongs to the GST superfamily. Mu family.</text>
</comment>
<evidence type="ECO:0000259" key="5">
    <source>
        <dbReference type="PROSITE" id="PS50404"/>
    </source>
</evidence>
<dbReference type="InterPro" id="IPR050213">
    <property type="entry name" value="GST_superfamily"/>
</dbReference>
<proteinExistence type="inferred from homology"/>
<dbReference type="InterPro" id="IPR036249">
    <property type="entry name" value="Thioredoxin-like_sf"/>
</dbReference>
<organism evidence="7">
    <name type="scientific">Schistocephalus solidus</name>
    <name type="common">Tapeworm</name>
    <dbReference type="NCBI Taxonomy" id="70667"/>
    <lineage>
        <taxon>Eukaryota</taxon>
        <taxon>Metazoa</taxon>
        <taxon>Spiralia</taxon>
        <taxon>Lophotrochozoa</taxon>
        <taxon>Platyhelminthes</taxon>
        <taxon>Cestoda</taxon>
        <taxon>Eucestoda</taxon>
        <taxon>Diphyllobothriidea</taxon>
        <taxon>Diphyllobothriidae</taxon>
        <taxon>Schistocephalus</taxon>
    </lineage>
</organism>
<dbReference type="PANTHER" id="PTHR11571:SF150">
    <property type="entry name" value="GLUTATHIONE S-TRANSFERASE"/>
    <property type="match status" value="1"/>
</dbReference>
<dbReference type="EMBL" id="GEEE01009666">
    <property type="protein sequence ID" value="JAP53559.1"/>
    <property type="molecule type" value="Transcribed_RNA"/>
</dbReference>